<feature type="chain" id="PRO_5042238241" description="Leptin" evidence="7">
    <location>
        <begin position="22"/>
        <end position="173"/>
    </location>
</feature>
<evidence type="ECO:0000256" key="4">
    <source>
        <dbReference type="ARBA" id="ARBA00022525"/>
    </source>
</evidence>
<keyword evidence="4" id="KW-0964">Secreted</keyword>
<protein>
    <recommendedName>
        <fullName evidence="3">Leptin</fullName>
    </recommendedName>
    <alternativeName>
        <fullName evidence="5">Obesity factor</fullName>
    </alternativeName>
</protein>
<dbReference type="EMBL" id="JAINUG010000071">
    <property type="protein sequence ID" value="KAJ8401420.1"/>
    <property type="molecule type" value="Genomic_DNA"/>
</dbReference>
<reference evidence="8" key="1">
    <citation type="journal article" date="2023" name="Science">
        <title>Genome structures resolve the early diversification of teleost fishes.</title>
        <authorList>
            <person name="Parey E."/>
            <person name="Louis A."/>
            <person name="Montfort J."/>
            <person name="Bouchez O."/>
            <person name="Roques C."/>
            <person name="Iampietro C."/>
            <person name="Lluch J."/>
            <person name="Castinel A."/>
            <person name="Donnadieu C."/>
            <person name="Desvignes T."/>
            <person name="Floi Bucao C."/>
            <person name="Jouanno E."/>
            <person name="Wen M."/>
            <person name="Mejri S."/>
            <person name="Dirks R."/>
            <person name="Jansen H."/>
            <person name="Henkel C."/>
            <person name="Chen W.J."/>
            <person name="Zahm M."/>
            <person name="Cabau C."/>
            <person name="Klopp C."/>
            <person name="Thompson A.W."/>
            <person name="Robinson-Rechavi M."/>
            <person name="Braasch I."/>
            <person name="Lecointre G."/>
            <person name="Bobe J."/>
            <person name="Postlethwait J.H."/>
            <person name="Berthelot C."/>
            <person name="Roest Crollius H."/>
            <person name="Guiguen Y."/>
        </authorList>
    </citation>
    <scope>NUCLEOTIDE SEQUENCE</scope>
    <source>
        <strain evidence="8">NC1722</strain>
    </source>
</reference>
<comment type="caution">
    <text evidence="8">The sequence shown here is derived from an EMBL/GenBank/DDBJ whole genome shotgun (WGS) entry which is preliminary data.</text>
</comment>
<name>A0AAD7SF40_9TELE</name>
<feature type="disulfide bond" evidence="6">
    <location>
        <begin position="123"/>
        <end position="173"/>
    </location>
</feature>
<dbReference type="InterPro" id="IPR009079">
    <property type="entry name" value="4_helix_cytokine-like_core"/>
</dbReference>
<dbReference type="Proteomes" id="UP001221898">
    <property type="component" value="Unassembled WGS sequence"/>
</dbReference>
<dbReference type="InterPro" id="IPR000065">
    <property type="entry name" value="Leptin"/>
</dbReference>
<comment type="subcellular location">
    <subcellularLocation>
        <location evidence="1">Secreted</location>
    </subcellularLocation>
</comment>
<dbReference type="PANTHER" id="PTHR11724">
    <property type="entry name" value="LEPTIN"/>
    <property type="match status" value="1"/>
</dbReference>
<evidence type="ECO:0000256" key="1">
    <source>
        <dbReference type="ARBA" id="ARBA00004613"/>
    </source>
</evidence>
<dbReference type="Gene3D" id="1.20.1250.10">
    <property type="match status" value="1"/>
</dbReference>
<keyword evidence="9" id="KW-1185">Reference proteome</keyword>
<evidence type="ECO:0000256" key="6">
    <source>
        <dbReference type="PIRSR" id="PIRSR001837-1"/>
    </source>
</evidence>
<organism evidence="8 9">
    <name type="scientific">Aldrovandia affinis</name>
    <dbReference type="NCBI Taxonomy" id="143900"/>
    <lineage>
        <taxon>Eukaryota</taxon>
        <taxon>Metazoa</taxon>
        <taxon>Chordata</taxon>
        <taxon>Craniata</taxon>
        <taxon>Vertebrata</taxon>
        <taxon>Euteleostomi</taxon>
        <taxon>Actinopterygii</taxon>
        <taxon>Neopterygii</taxon>
        <taxon>Teleostei</taxon>
        <taxon>Notacanthiformes</taxon>
        <taxon>Halosauridae</taxon>
        <taxon>Aldrovandia</taxon>
    </lineage>
</organism>
<feature type="signal peptide" evidence="7">
    <location>
        <begin position="1"/>
        <end position="21"/>
    </location>
</feature>
<dbReference type="SUPFAM" id="SSF47266">
    <property type="entry name" value="4-helical cytokines"/>
    <property type="match status" value="1"/>
</dbReference>
<keyword evidence="6" id="KW-1015">Disulfide bond</keyword>
<accession>A0AAD7SF40</accession>
<evidence type="ECO:0000313" key="8">
    <source>
        <dbReference type="EMBL" id="KAJ8401420.1"/>
    </source>
</evidence>
<dbReference type="PIRSF" id="PIRSF001837">
    <property type="entry name" value="Leptin"/>
    <property type="match status" value="1"/>
</dbReference>
<evidence type="ECO:0000256" key="3">
    <source>
        <dbReference type="ARBA" id="ARBA00021421"/>
    </source>
</evidence>
<dbReference type="Pfam" id="PF02024">
    <property type="entry name" value="Leptin"/>
    <property type="match status" value="1"/>
</dbReference>
<dbReference type="GO" id="GO:0005576">
    <property type="term" value="C:extracellular region"/>
    <property type="evidence" value="ECO:0007669"/>
    <property type="project" value="UniProtKB-SubCell"/>
</dbReference>
<dbReference type="PANTHER" id="PTHR11724:SF1">
    <property type="entry name" value="LEPTIN"/>
    <property type="match status" value="1"/>
</dbReference>
<keyword evidence="7" id="KW-0732">Signal</keyword>
<evidence type="ECO:0000256" key="2">
    <source>
        <dbReference type="ARBA" id="ARBA00005834"/>
    </source>
</evidence>
<dbReference type="AlphaFoldDB" id="A0AAD7SF40"/>
<gene>
    <name evidence="8" type="ORF">AAFF_G00386510</name>
</gene>
<evidence type="ECO:0000256" key="5">
    <source>
        <dbReference type="ARBA" id="ARBA00030981"/>
    </source>
</evidence>
<comment type="similarity">
    <text evidence="2">Belongs to the leptin family.</text>
</comment>
<evidence type="ECO:0000313" key="9">
    <source>
        <dbReference type="Proteomes" id="UP001221898"/>
    </source>
</evidence>
<evidence type="ECO:0000256" key="7">
    <source>
        <dbReference type="SAM" id="SignalP"/>
    </source>
</evidence>
<dbReference type="GO" id="GO:0005179">
    <property type="term" value="F:hormone activity"/>
    <property type="evidence" value="ECO:0007669"/>
    <property type="project" value="InterPro"/>
</dbReference>
<proteinExistence type="inferred from homology"/>
<sequence>MRHIKSLCSASLLLLLTMGSSTPPPVDIIKSHVKLLAETTVVRIQKVINEFPMPPDIYFIDTDFIPHIAPEKPVEGLSSIAEKLKNFNVILLNLLNLEGMDQIQQDIVSLRDIAPSLAASFSCPLKDPESDGQLSALLKNNVTFQISIAQVALTRLQEFLTQFINSLDQLKTC</sequence>